<proteinExistence type="predicted"/>
<gene>
    <name evidence="7" type="ORF">PCOR1329_LOCUS18372</name>
</gene>
<accession>A0ABN9R8V7</accession>
<comment type="subcellular location">
    <subcellularLocation>
        <location evidence="1">Membrane</location>
        <topology evidence="1">Multi-pass membrane protein</topology>
    </subcellularLocation>
</comment>
<feature type="transmembrane region" description="Helical" evidence="5">
    <location>
        <begin position="92"/>
        <end position="114"/>
    </location>
</feature>
<comment type="caution">
    <text evidence="7">The sequence shown here is derived from an EMBL/GenBank/DDBJ whole genome shotgun (WGS) entry which is preliminary data.</text>
</comment>
<evidence type="ECO:0000256" key="2">
    <source>
        <dbReference type="ARBA" id="ARBA00022692"/>
    </source>
</evidence>
<evidence type="ECO:0000256" key="1">
    <source>
        <dbReference type="ARBA" id="ARBA00004141"/>
    </source>
</evidence>
<keyword evidence="2 5" id="KW-0812">Transmembrane</keyword>
<protein>
    <recommendedName>
        <fullName evidence="6">Ion transport domain-containing protein</fullName>
    </recommendedName>
</protein>
<keyword evidence="3 5" id="KW-1133">Transmembrane helix</keyword>
<reference evidence="7" key="1">
    <citation type="submission" date="2023-10" db="EMBL/GenBank/DDBJ databases">
        <authorList>
            <person name="Chen Y."/>
            <person name="Shah S."/>
            <person name="Dougan E. K."/>
            <person name="Thang M."/>
            <person name="Chan C."/>
        </authorList>
    </citation>
    <scope>NUCLEOTIDE SEQUENCE [LARGE SCALE GENOMIC DNA]</scope>
</reference>
<evidence type="ECO:0000256" key="5">
    <source>
        <dbReference type="SAM" id="Phobius"/>
    </source>
</evidence>
<name>A0ABN9R8V7_9DINO</name>
<dbReference type="Pfam" id="PF00520">
    <property type="entry name" value="Ion_trans"/>
    <property type="match status" value="1"/>
</dbReference>
<keyword evidence="4 5" id="KW-0472">Membrane</keyword>
<keyword evidence="8" id="KW-1185">Reference proteome</keyword>
<evidence type="ECO:0000313" key="7">
    <source>
        <dbReference type="EMBL" id="CAK0814879.1"/>
    </source>
</evidence>
<dbReference type="Proteomes" id="UP001189429">
    <property type="component" value="Unassembled WGS sequence"/>
</dbReference>
<feature type="domain" description="Ion transport" evidence="6">
    <location>
        <begin position="16"/>
        <end position="147"/>
    </location>
</feature>
<evidence type="ECO:0000256" key="3">
    <source>
        <dbReference type="ARBA" id="ARBA00022989"/>
    </source>
</evidence>
<feature type="transmembrane region" description="Helical" evidence="5">
    <location>
        <begin position="62"/>
        <end position="80"/>
    </location>
</feature>
<feature type="non-terminal residue" evidence="7">
    <location>
        <position position="147"/>
    </location>
</feature>
<dbReference type="InterPro" id="IPR005821">
    <property type="entry name" value="Ion_trans_dom"/>
</dbReference>
<evidence type="ECO:0000256" key="4">
    <source>
        <dbReference type="ARBA" id="ARBA00023136"/>
    </source>
</evidence>
<organism evidence="7 8">
    <name type="scientific">Prorocentrum cordatum</name>
    <dbReference type="NCBI Taxonomy" id="2364126"/>
    <lineage>
        <taxon>Eukaryota</taxon>
        <taxon>Sar</taxon>
        <taxon>Alveolata</taxon>
        <taxon>Dinophyceae</taxon>
        <taxon>Prorocentrales</taxon>
        <taxon>Prorocentraceae</taxon>
        <taxon>Prorocentrum</taxon>
    </lineage>
</organism>
<feature type="transmembrane region" description="Helical" evidence="5">
    <location>
        <begin position="126"/>
        <end position="144"/>
    </location>
</feature>
<evidence type="ECO:0000259" key="6">
    <source>
        <dbReference type="Pfam" id="PF00520"/>
    </source>
</evidence>
<dbReference type="EMBL" id="CAUYUJ010005772">
    <property type="protein sequence ID" value="CAK0814879.1"/>
    <property type="molecule type" value="Genomic_DNA"/>
</dbReference>
<sequence>MLEVILIPALNAAFNNVIADWGGFGALRMLRLAKVIRICRVFGASSDAGPFFKGLLSGLRSAAFIWAILLAMLFVFGVLLRLNADENVALEYFPSVPVAMVTLVSRGIFADNIGAVIDSMILHRDATSLVLFLIFVFLALFNMLNML</sequence>
<evidence type="ECO:0000313" key="8">
    <source>
        <dbReference type="Proteomes" id="UP001189429"/>
    </source>
</evidence>